<feature type="transmembrane region" description="Helical" evidence="11">
    <location>
        <begin position="53"/>
        <end position="78"/>
    </location>
</feature>
<keyword evidence="8 11" id="KW-1133">Transmembrane helix</keyword>
<feature type="transmembrane region" description="Helical" evidence="11">
    <location>
        <begin position="20"/>
        <end position="41"/>
    </location>
</feature>
<feature type="transmembrane region" description="Helical" evidence="11">
    <location>
        <begin position="144"/>
        <end position="166"/>
    </location>
</feature>
<dbReference type="InterPro" id="IPR000515">
    <property type="entry name" value="MetI-like"/>
</dbReference>
<evidence type="ECO:0000256" key="6">
    <source>
        <dbReference type="ARBA" id="ARBA00022596"/>
    </source>
</evidence>
<dbReference type="STRING" id="1461582.BN1048_01675"/>
<dbReference type="InterPro" id="IPR011867">
    <property type="entry name" value="ModB_ABC"/>
</dbReference>
<dbReference type="HOGENOM" id="CLU_016047_14_3_9"/>
<feature type="transmembrane region" description="Helical" evidence="11">
    <location>
        <begin position="98"/>
        <end position="116"/>
    </location>
</feature>
<dbReference type="RefSeq" id="WP_052108908.1">
    <property type="nucleotide sequence ID" value="NZ_CCSE01000001.1"/>
</dbReference>
<evidence type="ECO:0000256" key="12">
    <source>
        <dbReference type="RuleBase" id="RU365097"/>
    </source>
</evidence>
<evidence type="ECO:0000256" key="9">
    <source>
        <dbReference type="ARBA" id="ARBA00023112"/>
    </source>
</evidence>
<keyword evidence="15" id="KW-1185">Reference proteome</keyword>
<keyword evidence="7 11" id="KW-0812">Transmembrane</keyword>
<dbReference type="GO" id="GO:0005886">
    <property type="term" value="C:plasma membrane"/>
    <property type="evidence" value="ECO:0007669"/>
    <property type="project" value="UniProtKB-SubCell"/>
</dbReference>
<dbReference type="PROSITE" id="PS50928">
    <property type="entry name" value="ABC_TM1"/>
    <property type="match status" value="1"/>
</dbReference>
<evidence type="ECO:0000256" key="7">
    <source>
        <dbReference type="ARBA" id="ARBA00022692"/>
    </source>
</evidence>
<feature type="domain" description="ABC transmembrane type-1" evidence="13">
    <location>
        <begin position="19"/>
        <end position="223"/>
    </location>
</feature>
<dbReference type="EMBL" id="CCSE01000001">
    <property type="protein sequence ID" value="CEA02323.1"/>
    <property type="molecule type" value="Genomic_DNA"/>
</dbReference>
<protein>
    <recommendedName>
        <fullName evidence="12">Molybdenum transport system permease</fullName>
    </recommendedName>
</protein>
<dbReference type="GO" id="GO:0015675">
    <property type="term" value="P:nickel cation transport"/>
    <property type="evidence" value="ECO:0007669"/>
    <property type="project" value="UniProtKB-KW"/>
</dbReference>
<comment type="similarity">
    <text evidence="2 12">Belongs to the binding-protein-dependent transport system permease family. CysTW subfamily.</text>
</comment>
<dbReference type="SUPFAM" id="SSF161098">
    <property type="entry name" value="MetI-like"/>
    <property type="match status" value="1"/>
</dbReference>
<comment type="function">
    <text evidence="12">Part of the binding-protein-dependent transport system for molybdenum; probably responsible for the translocation of the substrate across the membrane.</text>
</comment>
<evidence type="ECO:0000256" key="3">
    <source>
        <dbReference type="ARBA" id="ARBA00022448"/>
    </source>
</evidence>
<comment type="subcellular location">
    <subcellularLocation>
        <location evidence="1 11">Cell membrane</location>
        <topology evidence="1 11">Multi-pass membrane protein</topology>
    </subcellularLocation>
</comment>
<dbReference type="Proteomes" id="UP000044136">
    <property type="component" value="Unassembled WGS sequence"/>
</dbReference>
<organism evidence="14 15">
    <name type="scientific">Jeotgalicoccus saudimassiliensis</name>
    <dbReference type="NCBI Taxonomy" id="1461582"/>
    <lineage>
        <taxon>Bacteria</taxon>
        <taxon>Bacillati</taxon>
        <taxon>Bacillota</taxon>
        <taxon>Bacilli</taxon>
        <taxon>Bacillales</taxon>
        <taxon>Staphylococcaceae</taxon>
        <taxon>Jeotgalicoccus</taxon>
    </lineage>
</organism>
<evidence type="ECO:0000256" key="1">
    <source>
        <dbReference type="ARBA" id="ARBA00004651"/>
    </source>
</evidence>
<evidence type="ECO:0000256" key="10">
    <source>
        <dbReference type="ARBA" id="ARBA00023136"/>
    </source>
</evidence>
<keyword evidence="5 12" id="KW-0500">Molybdenum</keyword>
<accession>A0A078M494</accession>
<dbReference type="NCBIfam" id="TIGR02141">
    <property type="entry name" value="modB_ABC"/>
    <property type="match status" value="1"/>
</dbReference>
<gene>
    <name evidence="14" type="primary">modB</name>
    <name evidence="14" type="ORF">BN1048_01675</name>
</gene>
<keyword evidence="10 11" id="KW-0472">Membrane</keyword>
<keyword evidence="9" id="KW-0406">Ion transport</keyword>
<keyword evidence="3 11" id="KW-0813">Transport</keyword>
<dbReference type="InterPro" id="IPR035906">
    <property type="entry name" value="MetI-like_sf"/>
</dbReference>
<dbReference type="PANTHER" id="PTHR30183">
    <property type="entry name" value="MOLYBDENUM TRANSPORT SYSTEM PERMEASE PROTEIN MODB"/>
    <property type="match status" value="1"/>
</dbReference>
<feature type="transmembrane region" description="Helical" evidence="11">
    <location>
        <begin position="205"/>
        <end position="223"/>
    </location>
</feature>
<evidence type="ECO:0000256" key="2">
    <source>
        <dbReference type="ARBA" id="ARBA00007069"/>
    </source>
</evidence>
<dbReference type="Gene3D" id="1.10.3720.10">
    <property type="entry name" value="MetI-like"/>
    <property type="match status" value="1"/>
</dbReference>
<proteinExistence type="inferred from homology"/>
<evidence type="ECO:0000256" key="11">
    <source>
        <dbReference type="RuleBase" id="RU363032"/>
    </source>
</evidence>
<dbReference type="GO" id="GO:0015098">
    <property type="term" value="F:molybdate ion transmembrane transporter activity"/>
    <property type="evidence" value="ECO:0007669"/>
    <property type="project" value="UniProtKB-UniRule"/>
</dbReference>
<keyword evidence="4 12" id="KW-1003">Cell membrane</keyword>
<dbReference type="PANTHER" id="PTHR30183:SF3">
    <property type="entry name" value="MOLYBDENUM TRANSPORT SYSTEM PERMEASE PROTEIN MODB"/>
    <property type="match status" value="1"/>
</dbReference>
<dbReference type="Pfam" id="PF00528">
    <property type="entry name" value="BPD_transp_1"/>
    <property type="match status" value="1"/>
</dbReference>
<reference evidence="14 15" key="1">
    <citation type="submission" date="2014-07" db="EMBL/GenBank/DDBJ databases">
        <authorList>
            <person name="Urmite Genomes Urmite Genomes"/>
        </authorList>
    </citation>
    <scope>NUCLEOTIDE SEQUENCE [LARGE SCALE GENOMIC DNA]</scope>
    <source>
        <strain evidence="14 15">13MG44_air</strain>
    </source>
</reference>
<evidence type="ECO:0000259" key="13">
    <source>
        <dbReference type="PROSITE" id="PS50928"/>
    </source>
</evidence>
<dbReference type="CDD" id="cd06261">
    <property type="entry name" value="TM_PBP2"/>
    <property type="match status" value="1"/>
</dbReference>
<dbReference type="OrthoDB" id="9795403at2"/>
<evidence type="ECO:0000313" key="15">
    <source>
        <dbReference type="Proteomes" id="UP000044136"/>
    </source>
</evidence>
<keyword evidence="6" id="KW-0533">Nickel</keyword>
<evidence type="ECO:0000313" key="14">
    <source>
        <dbReference type="EMBL" id="CEA02323.1"/>
    </source>
</evidence>
<evidence type="ECO:0000256" key="4">
    <source>
        <dbReference type="ARBA" id="ARBA00022475"/>
    </source>
</evidence>
<sequence length="229" mass="24991">MASLLNNYGITAEEFLTPVLLSLRVAFIALILSFIFGTLIARFMTQKQFKGKIILETIIMLPIVLPPTVVGFILIVIFGNNGFAGNIVEWIFSQSIIFTWYAAVLASTVVSFPLMYQAAKTGFLSIDKDIEDAARVDGASNFQVFMKITLPLAAVPLMTGAILSFARALGEFGATLMIAGNIPGRTQTLPTAIYVALQSGNIELAWLWVITIIVISFIMLLFVRTKSAD</sequence>
<name>A0A078M494_9STAP</name>
<evidence type="ECO:0000256" key="5">
    <source>
        <dbReference type="ARBA" id="ARBA00022505"/>
    </source>
</evidence>
<keyword evidence="9" id="KW-0921">Nickel transport</keyword>
<evidence type="ECO:0000256" key="8">
    <source>
        <dbReference type="ARBA" id="ARBA00022989"/>
    </source>
</evidence>
<dbReference type="eggNOG" id="COG4149">
    <property type="taxonomic scope" value="Bacteria"/>
</dbReference>
<dbReference type="AlphaFoldDB" id="A0A078M494"/>